<feature type="region of interest" description="Disordered" evidence="1">
    <location>
        <begin position="1"/>
        <end position="65"/>
    </location>
</feature>
<evidence type="ECO:0000313" key="2">
    <source>
        <dbReference type="Proteomes" id="UP000827889"/>
    </source>
</evidence>
<reference evidence="3" key="2">
    <citation type="submission" date="2025-08" db="UniProtKB">
        <authorList>
            <consortium name="RefSeq"/>
        </authorList>
    </citation>
    <scope>IDENTIFICATION</scope>
    <source>
        <tissue evidence="3">Leaf</tissue>
    </source>
</reference>
<reference evidence="2" key="1">
    <citation type="submission" date="2025-05" db="UniProtKB">
        <authorList>
            <consortium name="RefSeq"/>
        </authorList>
    </citation>
    <scope>NUCLEOTIDE SEQUENCE [LARGE SCALE GENOMIC DNA]</scope>
</reference>
<dbReference type="GeneID" id="125313585"/>
<evidence type="ECO:0000313" key="3">
    <source>
        <dbReference type="RefSeq" id="XP_048129225.1"/>
    </source>
</evidence>
<gene>
    <name evidence="3" type="primary">LOC125313585</name>
</gene>
<keyword evidence="2" id="KW-1185">Reference proteome</keyword>
<name>A0ABM3GXZ5_9MYRT</name>
<feature type="compositionally biased region" description="Acidic residues" evidence="1">
    <location>
        <begin position="14"/>
        <end position="24"/>
    </location>
</feature>
<accession>A0ABM3GXZ5</accession>
<dbReference type="Proteomes" id="UP000827889">
    <property type="component" value="Chromosome 1"/>
</dbReference>
<feature type="compositionally biased region" description="Polar residues" evidence="1">
    <location>
        <begin position="1"/>
        <end position="13"/>
    </location>
</feature>
<organism evidence="2 3">
    <name type="scientific">Rhodamnia argentea</name>
    <dbReference type="NCBI Taxonomy" id="178133"/>
    <lineage>
        <taxon>Eukaryota</taxon>
        <taxon>Viridiplantae</taxon>
        <taxon>Streptophyta</taxon>
        <taxon>Embryophyta</taxon>
        <taxon>Tracheophyta</taxon>
        <taxon>Spermatophyta</taxon>
        <taxon>Magnoliopsida</taxon>
        <taxon>eudicotyledons</taxon>
        <taxon>Gunneridae</taxon>
        <taxon>Pentapetalae</taxon>
        <taxon>rosids</taxon>
        <taxon>malvids</taxon>
        <taxon>Myrtales</taxon>
        <taxon>Myrtaceae</taxon>
        <taxon>Myrtoideae</taxon>
        <taxon>Myrteae</taxon>
        <taxon>Australasian group</taxon>
        <taxon>Rhodamnia</taxon>
    </lineage>
</organism>
<dbReference type="RefSeq" id="XP_048129225.1">
    <property type="nucleotide sequence ID" value="XM_048273268.1"/>
</dbReference>
<protein>
    <submittedName>
        <fullName evidence="3">ISWI chromatin-remodeling complex ATPase CHR17-like</fullName>
    </submittedName>
</protein>
<feature type="compositionally biased region" description="Acidic residues" evidence="1">
    <location>
        <begin position="31"/>
        <end position="40"/>
    </location>
</feature>
<proteinExistence type="predicted"/>
<evidence type="ECO:0000256" key="1">
    <source>
        <dbReference type="SAM" id="MobiDB-lite"/>
    </source>
</evidence>
<feature type="compositionally biased region" description="Acidic residues" evidence="1">
    <location>
        <begin position="50"/>
        <end position="65"/>
    </location>
</feature>
<sequence>MARPSRQQASSDEGLSDGYEEEEQQQLNEPVNEEDEEELEAVARSASSADADENGEAEEEEDDEVPCLPAPLFYYWISWNFLAPDLLLAL</sequence>